<dbReference type="EMBL" id="AKAU01000056">
    <property type="protein sequence ID" value="EIN01538.1"/>
    <property type="molecule type" value="Genomic_DNA"/>
</dbReference>
<evidence type="ECO:0000313" key="3">
    <source>
        <dbReference type="Proteomes" id="UP000004980"/>
    </source>
</evidence>
<dbReference type="Proteomes" id="UP000004980">
    <property type="component" value="Unassembled WGS sequence"/>
</dbReference>
<organism evidence="2 3">
    <name type="scientific">Paraburkholderia hospita</name>
    <dbReference type="NCBI Taxonomy" id="169430"/>
    <lineage>
        <taxon>Bacteria</taxon>
        <taxon>Pseudomonadati</taxon>
        <taxon>Pseudomonadota</taxon>
        <taxon>Betaproteobacteria</taxon>
        <taxon>Burkholderiales</taxon>
        <taxon>Burkholderiaceae</taxon>
        <taxon>Paraburkholderia</taxon>
    </lineage>
</organism>
<comment type="caution">
    <text evidence="2">The sequence shown here is derived from an EMBL/GenBank/DDBJ whole genome shotgun (WGS) entry which is preliminary data.</text>
</comment>
<reference evidence="2 3" key="1">
    <citation type="journal article" date="2012" name="J. Bacteriol.">
        <title>Draft Genome Sequence of the Soil Bacterium Burkholderia terrae Strain BS001, Which Interacts with Fungal Surface Structures.</title>
        <authorList>
            <person name="Nazir R."/>
            <person name="Hansen M.A."/>
            <person name="Sorensen S."/>
            <person name="van Elsas J.D."/>
        </authorList>
    </citation>
    <scope>NUCLEOTIDE SEQUENCE [LARGE SCALE GENOMIC DNA]</scope>
    <source>
        <strain evidence="2 3">BS001</strain>
    </source>
</reference>
<accession>A0ABN0FRW7</accession>
<evidence type="ECO:0008006" key="4">
    <source>
        <dbReference type="Google" id="ProtNLM"/>
    </source>
</evidence>
<evidence type="ECO:0000256" key="1">
    <source>
        <dbReference type="SAM" id="MobiDB-lite"/>
    </source>
</evidence>
<protein>
    <recommendedName>
        <fullName evidence="4">Transposase</fullName>
    </recommendedName>
</protein>
<feature type="compositionally biased region" description="Polar residues" evidence="1">
    <location>
        <begin position="53"/>
        <end position="67"/>
    </location>
</feature>
<sequence>MRSFFAGFSPSLQNPQLLFQNPTDKPVRRCVHYLFVAIKHNRHRSLEERRLQGTPSRSSSSMHMHTV</sequence>
<feature type="region of interest" description="Disordered" evidence="1">
    <location>
        <begin position="44"/>
        <end position="67"/>
    </location>
</feature>
<keyword evidence="3" id="KW-1185">Reference proteome</keyword>
<name>A0ABN0FRW7_9BURK</name>
<evidence type="ECO:0000313" key="2">
    <source>
        <dbReference type="EMBL" id="EIN01538.1"/>
    </source>
</evidence>
<proteinExistence type="predicted"/>
<gene>
    <name evidence="2" type="ORF">WQE_08532</name>
</gene>